<dbReference type="PANTHER" id="PTHR11527">
    <property type="entry name" value="HEAT-SHOCK PROTEIN 20 FAMILY MEMBER"/>
    <property type="match status" value="1"/>
</dbReference>
<dbReference type="AlphaFoldDB" id="A0A7Y3W668"/>
<dbReference type="Gene3D" id="2.60.40.790">
    <property type="match status" value="1"/>
</dbReference>
<comment type="similarity">
    <text evidence="1 2">Belongs to the small heat shock protein (HSP20) family.</text>
</comment>
<evidence type="ECO:0000256" key="2">
    <source>
        <dbReference type="RuleBase" id="RU003616"/>
    </source>
</evidence>
<protein>
    <submittedName>
        <fullName evidence="5">Hsp20/alpha crystallin family protein</fullName>
    </submittedName>
</protein>
<dbReference type="CDD" id="cd06464">
    <property type="entry name" value="ACD_sHsps-like"/>
    <property type="match status" value="1"/>
</dbReference>
<feature type="domain" description="SHSP" evidence="4">
    <location>
        <begin position="51"/>
        <end position="164"/>
    </location>
</feature>
<feature type="region of interest" description="Disordered" evidence="3">
    <location>
        <begin position="1"/>
        <end position="27"/>
    </location>
</feature>
<sequence>MRGEGLIPWRRHHRPQQTVPSQDHDDLGHDMSRLIDSFFGRRAGLSDPFLGFGDPGFGAVDFTEKNGAFSVSIDLPGADEKDIDVELNGNRLSISAERSREEEVERDGFHQIERSFGRVRREVILPDDVDGSKVDAKFANGVLTLVLPKTETAKEKTQKIRIGH</sequence>
<dbReference type="InterPro" id="IPR008978">
    <property type="entry name" value="HSP20-like_chaperone"/>
</dbReference>
<dbReference type="InterPro" id="IPR031107">
    <property type="entry name" value="Small_HSP"/>
</dbReference>
<dbReference type="RefSeq" id="WP_173201054.1">
    <property type="nucleotide sequence ID" value="NZ_JABFCX010000003.1"/>
</dbReference>
<dbReference type="Proteomes" id="UP000536835">
    <property type="component" value="Unassembled WGS sequence"/>
</dbReference>
<dbReference type="SUPFAM" id="SSF49764">
    <property type="entry name" value="HSP20-like chaperones"/>
    <property type="match status" value="1"/>
</dbReference>
<dbReference type="InterPro" id="IPR002068">
    <property type="entry name" value="A-crystallin/Hsp20_dom"/>
</dbReference>
<evidence type="ECO:0000313" key="5">
    <source>
        <dbReference type="EMBL" id="NNU17540.1"/>
    </source>
</evidence>
<evidence type="ECO:0000256" key="3">
    <source>
        <dbReference type="SAM" id="MobiDB-lite"/>
    </source>
</evidence>
<dbReference type="PROSITE" id="PS01031">
    <property type="entry name" value="SHSP"/>
    <property type="match status" value="1"/>
</dbReference>
<dbReference type="Pfam" id="PF00011">
    <property type="entry name" value="HSP20"/>
    <property type="match status" value="1"/>
</dbReference>
<proteinExistence type="inferred from homology"/>
<comment type="caution">
    <text evidence="5">The sequence shown here is derived from an EMBL/GenBank/DDBJ whole genome shotgun (WGS) entry which is preliminary data.</text>
</comment>
<evidence type="ECO:0000313" key="6">
    <source>
        <dbReference type="Proteomes" id="UP000536835"/>
    </source>
</evidence>
<gene>
    <name evidence="5" type="ORF">HK107_14510</name>
</gene>
<evidence type="ECO:0000256" key="1">
    <source>
        <dbReference type="PROSITE-ProRule" id="PRU00285"/>
    </source>
</evidence>
<evidence type="ECO:0000259" key="4">
    <source>
        <dbReference type="PROSITE" id="PS01031"/>
    </source>
</evidence>
<dbReference type="EMBL" id="JABFCX010000003">
    <property type="protein sequence ID" value="NNU17540.1"/>
    <property type="molecule type" value="Genomic_DNA"/>
</dbReference>
<reference evidence="5 6" key="1">
    <citation type="submission" date="2020-05" db="EMBL/GenBank/DDBJ databases">
        <title>Parvularcula mediterraneae sp. nov., isolated from polypropylene straw from shallow seawater of the seashore of Laganas in Zakynthos island, Greece.</title>
        <authorList>
            <person name="Szabo I."/>
            <person name="Al-Omari J."/>
            <person name="Rado J."/>
            <person name="Szerdahelyi G.S."/>
        </authorList>
    </citation>
    <scope>NUCLEOTIDE SEQUENCE [LARGE SCALE GENOMIC DNA]</scope>
    <source>
        <strain evidence="5 6">ZS-1/3</strain>
    </source>
</reference>
<organism evidence="5 6">
    <name type="scientific">Parvularcula mediterranea</name>
    <dbReference type="NCBI Taxonomy" id="2732508"/>
    <lineage>
        <taxon>Bacteria</taxon>
        <taxon>Pseudomonadati</taxon>
        <taxon>Pseudomonadota</taxon>
        <taxon>Alphaproteobacteria</taxon>
        <taxon>Parvularculales</taxon>
        <taxon>Parvularculaceae</taxon>
        <taxon>Parvularcula</taxon>
    </lineage>
</organism>
<accession>A0A7Y3W668</accession>
<name>A0A7Y3W668_9PROT</name>
<keyword evidence="6" id="KW-1185">Reference proteome</keyword>